<comment type="caution">
    <text evidence="3">The sequence shown here is derived from an EMBL/GenBank/DDBJ whole genome shotgun (WGS) entry which is preliminary data.</text>
</comment>
<keyword evidence="1" id="KW-0732">Signal</keyword>
<gene>
    <name evidence="3" type="ORF">EG849_10765</name>
</gene>
<dbReference type="Proteomes" id="UP000271937">
    <property type="component" value="Unassembled WGS sequence"/>
</dbReference>
<keyword evidence="4" id="KW-1185">Reference proteome</keyword>
<evidence type="ECO:0000256" key="1">
    <source>
        <dbReference type="ARBA" id="ARBA00022729"/>
    </source>
</evidence>
<evidence type="ECO:0000313" key="4">
    <source>
        <dbReference type="Proteomes" id="UP000271937"/>
    </source>
</evidence>
<evidence type="ECO:0000313" key="3">
    <source>
        <dbReference type="EMBL" id="RRJ90527.1"/>
    </source>
</evidence>
<accession>A0A3P3W856</accession>
<feature type="domain" description="Secretion system C-terminal sorting" evidence="2">
    <location>
        <begin position="4"/>
        <end position="38"/>
    </location>
</feature>
<proteinExistence type="predicted"/>
<evidence type="ECO:0000259" key="2">
    <source>
        <dbReference type="Pfam" id="PF18962"/>
    </source>
</evidence>
<dbReference type="OrthoDB" id="1418027at2"/>
<dbReference type="NCBIfam" id="TIGR04183">
    <property type="entry name" value="Por_Secre_tail"/>
    <property type="match status" value="1"/>
</dbReference>
<sequence length="39" mass="4424">MEYQNQESIQIPISNLSTGTYIVKIQTTKGNLSQKIIIK</sequence>
<reference evidence="3 4" key="1">
    <citation type="submission" date="2018-11" db="EMBL/GenBank/DDBJ databases">
        <title>Flavobacterium sp. nov., YIM 102600 draft genome.</title>
        <authorList>
            <person name="Li G."/>
            <person name="Jiang Y."/>
        </authorList>
    </citation>
    <scope>NUCLEOTIDE SEQUENCE [LARGE SCALE GENOMIC DNA]</scope>
    <source>
        <strain evidence="3 4">YIM 102600</strain>
    </source>
</reference>
<dbReference type="AlphaFoldDB" id="A0A3P3W856"/>
<protein>
    <submittedName>
        <fullName evidence="3">T9SS C-terminal target domain-containing protein</fullName>
    </submittedName>
</protein>
<dbReference type="InterPro" id="IPR026444">
    <property type="entry name" value="Secre_tail"/>
</dbReference>
<dbReference type="EMBL" id="RQVR01000011">
    <property type="protein sequence ID" value="RRJ90527.1"/>
    <property type="molecule type" value="Genomic_DNA"/>
</dbReference>
<name>A0A3P3W856_9FLAO</name>
<dbReference type="RefSeq" id="WP_125013110.1">
    <property type="nucleotide sequence ID" value="NZ_RQVR01000011.1"/>
</dbReference>
<dbReference type="Pfam" id="PF18962">
    <property type="entry name" value="Por_Secre_tail"/>
    <property type="match status" value="1"/>
</dbReference>
<organism evidence="3 4">
    <name type="scientific">Flavobacterium macacae</name>
    <dbReference type="NCBI Taxonomy" id="2488993"/>
    <lineage>
        <taxon>Bacteria</taxon>
        <taxon>Pseudomonadati</taxon>
        <taxon>Bacteroidota</taxon>
        <taxon>Flavobacteriia</taxon>
        <taxon>Flavobacteriales</taxon>
        <taxon>Flavobacteriaceae</taxon>
        <taxon>Flavobacterium</taxon>
    </lineage>
</organism>